<accession>A0AAD5YBU4</accession>
<evidence type="ECO:0000313" key="1">
    <source>
        <dbReference type="EMBL" id="KAJ3477275.1"/>
    </source>
</evidence>
<proteinExistence type="predicted"/>
<dbReference type="Proteomes" id="UP001212997">
    <property type="component" value="Unassembled WGS sequence"/>
</dbReference>
<comment type="caution">
    <text evidence="1">The sequence shown here is derived from an EMBL/GenBank/DDBJ whole genome shotgun (WGS) entry which is preliminary data.</text>
</comment>
<keyword evidence="2" id="KW-1185">Reference proteome</keyword>
<organism evidence="1 2">
    <name type="scientific">Meripilus lineatus</name>
    <dbReference type="NCBI Taxonomy" id="2056292"/>
    <lineage>
        <taxon>Eukaryota</taxon>
        <taxon>Fungi</taxon>
        <taxon>Dikarya</taxon>
        <taxon>Basidiomycota</taxon>
        <taxon>Agaricomycotina</taxon>
        <taxon>Agaricomycetes</taxon>
        <taxon>Polyporales</taxon>
        <taxon>Meripilaceae</taxon>
        <taxon>Meripilus</taxon>
    </lineage>
</organism>
<evidence type="ECO:0000313" key="2">
    <source>
        <dbReference type="Proteomes" id="UP001212997"/>
    </source>
</evidence>
<protein>
    <submittedName>
        <fullName evidence="1">Uncharacterized protein</fullName>
    </submittedName>
</protein>
<sequence>MPLDICFEVRLSGTNSDEYIEVTNTIDIFLSPPSGFTTSISGFQRSPRGSDVEDLSPRGCGRPRQNDVDFVFLVRFCRDCWPLKILPGGYYARYERRTPVIVFNLIPDASYHYVGRLYENVDELLDMRCRYIRTEWCDEEVTKITSAYRDLERRGDKDALEAFIKDRRAHVVERYKFCRAAQRWVTLEEAERNCANQNIRASREESIRQELEKLGWPSETFPRCAAWNRIVYQARKLTPRIWDRICPKLIALLEAHNLDYAPNERYYP</sequence>
<dbReference type="EMBL" id="JANAWD010000611">
    <property type="protein sequence ID" value="KAJ3477275.1"/>
    <property type="molecule type" value="Genomic_DNA"/>
</dbReference>
<reference evidence="1" key="1">
    <citation type="submission" date="2022-07" db="EMBL/GenBank/DDBJ databases">
        <title>Genome Sequence of Physisporinus lineatus.</title>
        <authorList>
            <person name="Buettner E."/>
        </authorList>
    </citation>
    <scope>NUCLEOTIDE SEQUENCE</scope>
    <source>
        <strain evidence="1">VT162</strain>
    </source>
</reference>
<dbReference type="AlphaFoldDB" id="A0AAD5YBU4"/>
<gene>
    <name evidence="1" type="ORF">NLI96_g10579</name>
</gene>
<name>A0AAD5YBU4_9APHY</name>